<evidence type="ECO:0000313" key="7">
    <source>
        <dbReference type="EMBL" id="CAJ1501414.1"/>
    </source>
</evidence>
<dbReference type="RefSeq" id="WP_308477278.1">
    <property type="nucleotide sequence ID" value="NZ_OY726394.1"/>
</dbReference>
<dbReference type="Gene3D" id="1.20.120.1630">
    <property type="match status" value="1"/>
</dbReference>
<keyword evidence="4 5" id="KW-0472">Membrane</keyword>
<feature type="transmembrane region" description="Helical" evidence="5">
    <location>
        <begin position="73"/>
        <end position="92"/>
    </location>
</feature>
<feature type="transmembrane region" description="Helical" evidence="5">
    <location>
        <begin position="47"/>
        <end position="67"/>
    </location>
</feature>
<feature type="transmembrane region" description="Helical" evidence="5">
    <location>
        <begin position="196"/>
        <end position="220"/>
    </location>
</feature>
<accession>A0ABN9N6P7</accession>
<dbReference type="Pfam" id="PF02544">
    <property type="entry name" value="Steroid_dh"/>
    <property type="match status" value="1"/>
</dbReference>
<feature type="transmembrane region" description="Helical" evidence="5">
    <location>
        <begin position="142"/>
        <end position="159"/>
    </location>
</feature>
<gene>
    <name evidence="7" type="ORF">MU0083_002677</name>
</gene>
<dbReference type="EMBL" id="OY726394">
    <property type="protein sequence ID" value="CAJ1501414.1"/>
    <property type="molecule type" value="Genomic_DNA"/>
</dbReference>
<dbReference type="PIRSF" id="PIRSF015596">
    <property type="entry name" value="5_alpha-SR2"/>
    <property type="match status" value="1"/>
</dbReference>
<dbReference type="InterPro" id="IPR016636">
    <property type="entry name" value="3-oxo-5-alpha-steroid_4-DH"/>
</dbReference>
<evidence type="ECO:0000256" key="3">
    <source>
        <dbReference type="ARBA" id="ARBA00022989"/>
    </source>
</evidence>
<evidence type="ECO:0000256" key="5">
    <source>
        <dbReference type="SAM" id="Phobius"/>
    </source>
</evidence>
<feature type="transmembrane region" description="Helical" evidence="5">
    <location>
        <begin position="104"/>
        <end position="122"/>
    </location>
</feature>
<dbReference type="PROSITE" id="PS50244">
    <property type="entry name" value="S5A_REDUCTASE"/>
    <property type="match status" value="1"/>
</dbReference>
<reference evidence="7 8" key="1">
    <citation type="submission" date="2023-08" db="EMBL/GenBank/DDBJ databases">
        <authorList>
            <person name="Folkvardsen B D."/>
            <person name="Norman A."/>
        </authorList>
    </citation>
    <scope>NUCLEOTIDE SEQUENCE [LARGE SCALE GENOMIC DNA]</scope>
    <source>
        <strain evidence="7 8">Mu0083</strain>
    </source>
</reference>
<name>A0ABN9N6P7_9MYCO</name>
<feature type="domain" description="3-oxo-5-alpha-steroid 4-dehydrogenase C-terminal" evidence="6">
    <location>
        <begin position="103"/>
        <end position="252"/>
    </location>
</feature>
<dbReference type="InterPro" id="IPR001104">
    <property type="entry name" value="3-oxo-5_a-steroid_4-DH_C"/>
</dbReference>
<evidence type="ECO:0000256" key="4">
    <source>
        <dbReference type="ARBA" id="ARBA00023136"/>
    </source>
</evidence>
<organism evidence="7 8">
    <name type="scientific">[Mycobacterium] kokjensenii</name>
    <dbReference type="NCBI Taxonomy" id="3064287"/>
    <lineage>
        <taxon>Bacteria</taxon>
        <taxon>Bacillati</taxon>
        <taxon>Actinomycetota</taxon>
        <taxon>Actinomycetes</taxon>
        <taxon>Mycobacteriales</taxon>
        <taxon>Mycobacteriaceae</taxon>
        <taxon>Mycolicibacter</taxon>
    </lineage>
</organism>
<evidence type="ECO:0000256" key="2">
    <source>
        <dbReference type="ARBA" id="ARBA00022692"/>
    </source>
</evidence>
<protein>
    <submittedName>
        <fullName evidence="7">DUF1295 domain-containing protein</fullName>
    </submittedName>
</protein>
<proteinExistence type="predicted"/>
<sequence length="252" mass="28567">MMAGLYHAAIVFLIVLTIVTFAGSFWFTNPYGRFANPDERFTLPGKISWLMFECPQWWAFTVTFWLVAHRHGAPAVVLYILWQCHYLYRGLIYPLSRKGDGKRFPISGIAFGFVFNAVNGFANGYAVALASHLQDEHWFVDPRFILGLAVAVAGWVINFQADRILIGLRADGSSGYRIPYGGAFRWVSSGNYFGELILWTGWAIMAWTLPGLIFVFFSIANLGPRAVATHKWYRQQFPDYPPERKAIIPGIL</sequence>
<evidence type="ECO:0000259" key="6">
    <source>
        <dbReference type="Pfam" id="PF02544"/>
    </source>
</evidence>
<evidence type="ECO:0000256" key="1">
    <source>
        <dbReference type="ARBA" id="ARBA00004141"/>
    </source>
</evidence>
<keyword evidence="2 5" id="KW-0812">Transmembrane</keyword>
<evidence type="ECO:0000313" key="8">
    <source>
        <dbReference type="Proteomes" id="UP001190336"/>
    </source>
</evidence>
<keyword evidence="8" id="KW-1185">Reference proteome</keyword>
<keyword evidence="3 5" id="KW-1133">Transmembrane helix</keyword>
<feature type="transmembrane region" description="Helical" evidence="5">
    <location>
        <begin position="6"/>
        <end position="27"/>
    </location>
</feature>
<comment type="subcellular location">
    <subcellularLocation>
        <location evidence="1">Membrane</location>
        <topology evidence="1">Multi-pass membrane protein</topology>
    </subcellularLocation>
</comment>
<dbReference type="PANTHER" id="PTHR10556:SF43">
    <property type="entry name" value="STEROID 5-ALPHA-REDUCTASE DET2"/>
    <property type="match status" value="1"/>
</dbReference>
<dbReference type="Proteomes" id="UP001190336">
    <property type="component" value="Chromosome"/>
</dbReference>
<dbReference type="InterPro" id="IPR039357">
    <property type="entry name" value="SRD5A/TECR"/>
</dbReference>
<dbReference type="PANTHER" id="PTHR10556">
    <property type="entry name" value="3-OXO-5-ALPHA-STEROID 4-DEHYDROGENASE"/>
    <property type="match status" value="1"/>
</dbReference>